<dbReference type="GO" id="GO:0005773">
    <property type="term" value="C:vacuole"/>
    <property type="evidence" value="ECO:0007669"/>
    <property type="project" value="GOC"/>
</dbReference>
<keyword evidence="4" id="KW-1185">Reference proteome</keyword>
<dbReference type="Gene3D" id="3.40.50.1460">
    <property type="match status" value="1"/>
</dbReference>
<evidence type="ECO:0000313" key="4">
    <source>
        <dbReference type="Proteomes" id="UP000008312"/>
    </source>
</evidence>
<dbReference type="PANTHER" id="PTHR12000:SF42">
    <property type="entry name" value="LEGUMAIN"/>
    <property type="match status" value="1"/>
</dbReference>
<feature type="chain" id="PRO_5003117814" evidence="2">
    <location>
        <begin position="17"/>
        <end position="358"/>
    </location>
</feature>
<feature type="signal peptide" evidence="2">
    <location>
        <begin position="1"/>
        <end position="16"/>
    </location>
</feature>
<organism evidence="3">
    <name type="scientific">Blastocystis hominis</name>
    <dbReference type="NCBI Taxonomy" id="12968"/>
    <lineage>
        <taxon>Eukaryota</taxon>
        <taxon>Sar</taxon>
        <taxon>Stramenopiles</taxon>
        <taxon>Bigyra</taxon>
        <taxon>Opalozoa</taxon>
        <taxon>Opalinata</taxon>
        <taxon>Blastocystidae</taxon>
        <taxon>Blastocystis</taxon>
    </lineage>
</organism>
<keyword evidence="2" id="KW-0732">Signal</keyword>
<dbReference type="PIRSF" id="PIRSF019663">
    <property type="entry name" value="Legumain"/>
    <property type="match status" value="1"/>
</dbReference>
<dbReference type="OrthoDB" id="192611at2759"/>
<evidence type="ECO:0000256" key="2">
    <source>
        <dbReference type="SAM" id="SignalP"/>
    </source>
</evidence>
<name>D8MAD5_BLAHO</name>
<evidence type="ECO:0000256" key="1">
    <source>
        <dbReference type="ARBA" id="ARBA00009941"/>
    </source>
</evidence>
<sequence>MRMIFLFLLLVYLAHAADWAVIVAGSTGYWNYRHQAAAASAYQYFISHGVPKKNIIVFMSPSVAQDEKNPFKGKLYSTASNPPTNQMEGVEVEYSGGEVTANRVLNVLAGNSFSGKRVLRSNFMDTVYLAFFEYGAPGVITLPKDAIFGVDLADTISIMHDKKMYKELVISIDGKGTEHLLEGLDLKALHIRFSSPYTQNLDNRNLFCPPHDIVNGRSIGSCLSTEYSYINWNYGTRLPSSDDSLFSNEPSLINQDSNWSVYDSKFMYLMNQYLKDPKSVQYHRAIQDEDNTRSQIEKYYRLVLYDRKVSDLVSSSITEWECYKRGVKKVEKLFLWNEYTFRFFGLIVNLCEQNKFSF</sequence>
<dbReference type="Proteomes" id="UP000008312">
    <property type="component" value="Unassembled WGS sequence"/>
</dbReference>
<dbReference type="GO" id="GO:0004197">
    <property type="term" value="F:cysteine-type endopeptidase activity"/>
    <property type="evidence" value="ECO:0007669"/>
    <property type="project" value="TreeGrafter"/>
</dbReference>
<dbReference type="InParanoid" id="D8MAD5"/>
<dbReference type="GO" id="GO:0006624">
    <property type="term" value="P:vacuolar protein processing"/>
    <property type="evidence" value="ECO:0007669"/>
    <property type="project" value="TreeGrafter"/>
</dbReference>
<dbReference type="PRINTS" id="PR00776">
    <property type="entry name" value="HEMOGLOBNASE"/>
</dbReference>
<dbReference type="EMBL" id="FN668689">
    <property type="protein sequence ID" value="CBK25024.2"/>
    <property type="molecule type" value="Genomic_DNA"/>
</dbReference>
<comment type="similarity">
    <text evidence="1">Belongs to the peptidase C13 family.</text>
</comment>
<dbReference type="GeneID" id="24921681"/>
<reference evidence="3" key="1">
    <citation type="submission" date="2010-02" db="EMBL/GenBank/DDBJ databases">
        <title>Sequencing and annotation of the Blastocystis hominis genome.</title>
        <authorList>
            <person name="Wincker P."/>
        </authorList>
    </citation>
    <scope>NUCLEOTIDE SEQUENCE</scope>
    <source>
        <strain evidence="3">Singapore isolate B</strain>
    </source>
</reference>
<dbReference type="InterPro" id="IPR001096">
    <property type="entry name" value="Peptidase_C13"/>
</dbReference>
<evidence type="ECO:0000313" key="3">
    <source>
        <dbReference type="EMBL" id="CBK25024.2"/>
    </source>
</evidence>
<dbReference type="PANTHER" id="PTHR12000">
    <property type="entry name" value="HEMOGLOBINASE FAMILY MEMBER"/>
    <property type="match status" value="1"/>
</dbReference>
<proteinExistence type="inferred from homology"/>
<accession>D8MAD5</accession>
<dbReference type="RefSeq" id="XP_012899072.1">
    <property type="nucleotide sequence ID" value="XM_013043618.1"/>
</dbReference>
<dbReference type="Pfam" id="PF01650">
    <property type="entry name" value="Peptidase_C13"/>
    <property type="match status" value="1"/>
</dbReference>
<protein>
    <submittedName>
        <fullName evidence="3">Uncharacterized protein</fullName>
    </submittedName>
</protein>
<dbReference type="GO" id="GO:0051603">
    <property type="term" value="P:proteolysis involved in protein catabolic process"/>
    <property type="evidence" value="ECO:0007669"/>
    <property type="project" value="TreeGrafter"/>
</dbReference>
<dbReference type="AlphaFoldDB" id="D8MAD5"/>
<gene>
    <name evidence="3" type="ORF">GSBLH_T00004670001</name>
</gene>